<protein>
    <recommendedName>
        <fullName evidence="2">RNA-binding S4 domain-containing protein</fullName>
    </recommendedName>
</protein>
<dbReference type="CDD" id="cd00165">
    <property type="entry name" value="S4"/>
    <property type="match status" value="1"/>
</dbReference>
<dbReference type="InterPro" id="IPR036986">
    <property type="entry name" value="S4_RNA-bd_sf"/>
</dbReference>
<dbReference type="AlphaFoldDB" id="A0A1Q9CU78"/>
<evidence type="ECO:0000313" key="3">
    <source>
        <dbReference type="EMBL" id="OLP86478.1"/>
    </source>
</evidence>
<evidence type="ECO:0000256" key="1">
    <source>
        <dbReference type="PROSITE-ProRule" id="PRU00182"/>
    </source>
</evidence>
<feature type="domain" description="RNA-binding S4" evidence="2">
    <location>
        <begin position="27"/>
        <end position="84"/>
    </location>
</feature>
<dbReference type="EMBL" id="LSRX01000913">
    <property type="protein sequence ID" value="OLP86478.1"/>
    <property type="molecule type" value="Genomic_DNA"/>
</dbReference>
<organism evidence="3 4">
    <name type="scientific">Symbiodinium microadriaticum</name>
    <name type="common">Dinoflagellate</name>
    <name type="synonym">Zooxanthella microadriatica</name>
    <dbReference type="NCBI Taxonomy" id="2951"/>
    <lineage>
        <taxon>Eukaryota</taxon>
        <taxon>Sar</taxon>
        <taxon>Alveolata</taxon>
        <taxon>Dinophyceae</taxon>
        <taxon>Suessiales</taxon>
        <taxon>Symbiodiniaceae</taxon>
        <taxon>Symbiodinium</taxon>
    </lineage>
</organism>
<dbReference type="Gene3D" id="3.10.290.10">
    <property type="entry name" value="RNA-binding S4 domain"/>
    <property type="match status" value="1"/>
</dbReference>
<dbReference type="GO" id="GO:0003723">
    <property type="term" value="F:RNA binding"/>
    <property type="evidence" value="ECO:0007669"/>
    <property type="project" value="UniProtKB-KW"/>
</dbReference>
<dbReference type="SMART" id="SM00363">
    <property type="entry name" value="S4"/>
    <property type="match status" value="1"/>
</dbReference>
<dbReference type="PANTHER" id="PTHR47683">
    <property type="entry name" value="PSEUDOURIDINE SYNTHASE FAMILY PROTEIN-RELATED"/>
    <property type="match status" value="1"/>
</dbReference>
<dbReference type="SUPFAM" id="SSF55174">
    <property type="entry name" value="Alpha-L RNA-binding motif"/>
    <property type="match status" value="1"/>
</dbReference>
<dbReference type="OrthoDB" id="440619at2759"/>
<comment type="caution">
    <text evidence="3">The sequence shown here is derived from an EMBL/GenBank/DDBJ whole genome shotgun (WGS) entry which is preliminary data.</text>
</comment>
<dbReference type="Pfam" id="PF01479">
    <property type="entry name" value="S4"/>
    <property type="match status" value="1"/>
</dbReference>
<sequence length="162" mass="17653">MLAAARRLASRPAQHCGKASAQDRRVFKLERFLSKAGVFSRREAARQVKAGHVTVNQATVWDPFHAVFQCDEIEVQGFGKVVLPDWDSTAPRLVLFNKPTGVVTSLRTKSRTKATDQHLPALQDALPKAYSELLAPHVPALRPVGPLSSKLAITAAQSAHAQ</sequence>
<dbReference type="Proteomes" id="UP000186817">
    <property type="component" value="Unassembled WGS sequence"/>
</dbReference>
<proteinExistence type="predicted"/>
<gene>
    <name evidence="3" type="ORF">AK812_SmicGene32385</name>
</gene>
<accession>A0A1Q9CU78</accession>
<keyword evidence="1" id="KW-0694">RNA-binding</keyword>
<dbReference type="InterPro" id="IPR050343">
    <property type="entry name" value="RsuA_PseudoU_synthase"/>
</dbReference>
<evidence type="ECO:0000313" key="4">
    <source>
        <dbReference type="Proteomes" id="UP000186817"/>
    </source>
</evidence>
<name>A0A1Q9CU78_SYMMI</name>
<keyword evidence="4" id="KW-1185">Reference proteome</keyword>
<evidence type="ECO:0000259" key="2">
    <source>
        <dbReference type="SMART" id="SM00363"/>
    </source>
</evidence>
<dbReference type="PROSITE" id="PS50889">
    <property type="entry name" value="S4"/>
    <property type="match status" value="1"/>
</dbReference>
<reference evidence="3 4" key="1">
    <citation type="submission" date="2016-02" db="EMBL/GenBank/DDBJ databases">
        <title>Genome analysis of coral dinoflagellate symbionts highlights evolutionary adaptations to a symbiotic lifestyle.</title>
        <authorList>
            <person name="Aranda M."/>
            <person name="Li Y."/>
            <person name="Liew Y.J."/>
            <person name="Baumgarten S."/>
            <person name="Simakov O."/>
            <person name="Wilson M."/>
            <person name="Piel J."/>
            <person name="Ashoor H."/>
            <person name="Bougouffa S."/>
            <person name="Bajic V.B."/>
            <person name="Ryu T."/>
            <person name="Ravasi T."/>
            <person name="Bayer T."/>
            <person name="Micklem G."/>
            <person name="Kim H."/>
            <person name="Bhak J."/>
            <person name="Lajeunesse T.C."/>
            <person name="Voolstra C.R."/>
        </authorList>
    </citation>
    <scope>NUCLEOTIDE SEQUENCE [LARGE SCALE GENOMIC DNA]</scope>
    <source>
        <strain evidence="3 4">CCMP2467</strain>
    </source>
</reference>
<dbReference type="PANTHER" id="PTHR47683:SF4">
    <property type="entry name" value="PSEUDOURIDINE SYNTHASE"/>
    <property type="match status" value="1"/>
</dbReference>
<dbReference type="InterPro" id="IPR002942">
    <property type="entry name" value="S4_RNA-bd"/>
</dbReference>